<dbReference type="EMBL" id="QKWJ01000117">
    <property type="protein sequence ID" value="RDK05069.1"/>
    <property type="molecule type" value="Genomic_DNA"/>
</dbReference>
<name>A0A370NHL8_9BURK</name>
<dbReference type="AlphaFoldDB" id="A0A370NHL8"/>
<gene>
    <name evidence="2" type="ORF">DN412_39110</name>
</gene>
<evidence type="ECO:0000256" key="1">
    <source>
        <dbReference type="ARBA" id="ARBA00007189"/>
    </source>
</evidence>
<accession>A0A370NHL8</accession>
<protein>
    <recommendedName>
        <fullName evidence="4">DUF2325 domain-containing protein</fullName>
    </recommendedName>
</protein>
<evidence type="ECO:0000313" key="2">
    <source>
        <dbReference type="EMBL" id="RDK05069.1"/>
    </source>
</evidence>
<organism evidence="2 3">
    <name type="scientific">Cupriavidus lacunae</name>
    <dbReference type="NCBI Taxonomy" id="2666307"/>
    <lineage>
        <taxon>Bacteria</taxon>
        <taxon>Pseudomonadati</taxon>
        <taxon>Pseudomonadota</taxon>
        <taxon>Betaproteobacteria</taxon>
        <taxon>Burkholderiales</taxon>
        <taxon>Burkholderiaceae</taxon>
        <taxon>Cupriavidus</taxon>
    </lineage>
</organism>
<keyword evidence="3" id="KW-1185">Reference proteome</keyword>
<evidence type="ECO:0000313" key="3">
    <source>
        <dbReference type="Proteomes" id="UP000255165"/>
    </source>
</evidence>
<evidence type="ECO:0008006" key="4">
    <source>
        <dbReference type="Google" id="ProtNLM"/>
    </source>
</evidence>
<sequence length="138" mass="14927">MSHIEYLHGASCQNQRHRQQPFGLAGQRILYVGGRRNANKALRTLIEDAGGEFKGHDGGLEQRKGLLPAMVAGADIVVFPVDCVDHDSVSMLKRVCQQQGVDYHPVRSASVGSFVELAVRLFGGQGAGVNQLVDVCRS</sequence>
<comment type="similarity">
    <text evidence="1">Belongs to the UPF0751 family.</text>
</comment>
<dbReference type="Proteomes" id="UP000255165">
    <property type="component" value="Unassembled WGS sequence"/>
</dbReference>
<proteinExistence type="inferred from homology"/>
<dbReference type="InterPro" id="IPR016772">
    <property type="entry name" value="UCP020408"/>
</dbReference>
<reference evidence="3" key="1">
    <citation type="submission" date="2018-06" db="EMBL/GenBank/DDBJ databases">
        <authorList>
            <person name="Feng T."/>
            <person name="Jeon C.O."/>
        </authorList>
    </citation>
    <scope>NUCLEOTIDE SEQUENCE [LARGE SCALE GENOMIC DNA]</scope>
    <source>
        <strain evidence="3">S23</strain>
    </source>
</reference>
<comment type="caution">
    <text evidence="2">The sequence shown here is derived from an EMBL/GenBank/DDBJ whole genome shotgun (WGS) entry which is preliminary data.</text>
</comment>
<dbReference type="Pfam" id="PF10087">
    <property type="entry name" value="DUF2325"/>
    <property type="match status" value="1"/>
</dbReference>